<keyword evidence="2" id="KW-1185">Reference proteome</keyword>
<proteinExistence type="predicted"/>
<name>A0ACC2DM77_DIPCM</name>
<reference evidence="2" key="1">
    <citation type="journal article" date="2024" name="Proc. Natl. Acad. Sci. U.S.A.">
        <title>Extraordinary preservation of gene collinearity over three hundred million years revealed in homosporous lycophytes.</title>
        <authorList>
            <person name="Li C."/>
            <person name="Wickell D."/>
            <person name="Kuo L.Y."/>
            <person name="Chen X."/>
            <person name="Nie B."/>
            <person name="Liao X."/>
            <person name="Peng D."/>
            <person name="Ji J."/>
            <person name="Jenkins J."/>
            <person name="Williams M."/>
            <person name="Shu S."/>
            <person name="Plott C."/>
            <person name="Barry K."/>
            <person name="Rajasekar S."/>
            <person name="Grimwood J."/>
            <person name="Han X."/>
            <person name="Sun S."/>
            <person name="Hou Z."/>
            <person name="He W."/>
            <person name="Dai G."/>
            <person name="Sun C."/>
            <person name="Schmutz J."/>
            <person name="Leebens-Mack J.H."/>
            <person name="Li F.W."/>
            <person name="Wang L."/>
        </authorList>
    </citation>
    <scope>NUCLEOTIDE SEQUENCE [LARGE SCALE GENOMIC DNA]</scope>
    <source>
        <strain evidence="2">cv. PW_Plant_1</strain>
    </source>
</reference>
<sequence length="432" mass="48954">MKKHLHSGIGLASLERKWFLPLVASSVVSLTLFIAATLSLSVSSDGKISSGFSLLLSREADAESHMEPKLILFPSSGMPDPPRLAYVISGTKGDGNRMRRVLQALYHPRNYYLLHLDREASSRERVELARYVKLEPTFIKAENVYVVGKANLVTYSGPTMIACTLHAAAILLRKHKDWDWFINLSASDYPLMPQDDLLHVLSYLPRDLNFIEHTSDIGWKEFQRAKPIIVDPGLFMSAKADVFWVTQRRAVPSSFTLFTGSAWVALTRAFVEFCIVGWDNLPRTVLMYYTNFVSSPEGYFHTVICNTREFQNTTLNHDLHYITWDNPPKQHPLSLGLAYFENMTTSGAPFARKFDNNDPVLDKIDKELLGRREGRLTPGGWCLGSYTKGRDPCSVMGDSSVLRPGAGTMRFEKLVRRLMSKENFRRNQCSIY</sequence>
<accession>A0ACC2DM77</accession>
<dbReference type="EMBL" id="CM055096">
    <property type="protein sequence ID" value="KAJ7555361.1"/>
    <property type="molecule type" value="Genomic_DNA"/>
</dbReference>
<gene>
    <name evidence="1" type="ORF">O6H91_05G033600</name>
</gene>
<evidence type="ECO:0000313" key="2">
    <source>
        <dbReference type="Proteomes" id="UP001162992"/>
    </source>
</evidence>
<protein>
    <submittedName>
        <fullName evidence="1">Uncharacterized protein</fullName>
    </submittedName>
</protein>
<evidence type="ECO:0000313" key="1">
    <source>
        <dbReference type="EMBL" id="KAJ7555361.1"/>
    </source>
</evidence>
<comment type="caution">
    <text evidence="1">The sequence shown here is derived from an EMBL/GenBank/DDBJ whole genome shotgun (WGS) entry which is preliminary data.</text>
</comment>
<dbReference type="Proteomes" id="UP001162992">
    <property type="component" value="Chromosome 5"/>
</dbReference>
<organism evidence="1 2">
    <name type="scientific">Diphasiastrum complanatum</name>
    <name type="common">Issler's clubmoss</name>
    <name type="synonym">Lycopodium complanatum</name>
    <dbReference type="NCBI Taxonomy" id="34168"/>
    <lineage>
        <taxon>Eukaryota</taxon>
        <taxon>Viridiplantae</taxon>
        <taxon>Streptophyta</taxon>
        <taxon>Embryophyta</taxon>
        <taxon>Tracheophyta</taxon>
        <taxon>Lycopodiopsida</taxon>
        <taxon>Lycopodiales</taxon>
        <taxon>Lycopodiaceae</taxon>
        <taxon>Lycopodioideae</taxon>
        <taxon>Diphasiastrum</taxon>
    </lineage>
</organism>